<dbReference type="AlphaFoldDB" id="A0AAD8WES2"/>
<evidence type="ECO:0000313" key="2">
    <source>
        <dbReference type="Proteomes" id="UP001231189"/>
    </source>
</evidence>
<keyword evidence="2" id="KW-1185">Reference proteome</keyword>
<proteinExistence type="predicted"/>
<dbReference type="Proteomes" id="UP001231189">
    <property type="component" value="Unassembled WGS sequence"/>
</dbReference>
<gene>
    <name evidence="1" type="ORF">QYE76_071626</name>
</gene>
<reference evidence="1" key="1">
    <citation type="submission" date="2023-07" db="EMBL/GenBank/DDBJ databases">
        <title>A chromosome-level genome assembly of Lolium multiflorum.</title>
        <authorList>
            <person name="Chen Y."/>
            <person name="Copetti D."/>
            <person name="Kolliker R."/>
            <person name="Studer B."/>
        </authorList>
    </citation>
    <scope>NUCLEOTIDE SEQUENCE</scope>
    <source>
        <strain evidence="1">02402/16</strain>
        <tissue evidence="1">Leaf</tissue>
    </source>
</reference>
<accession>A0AAD8WES2</accession>
<sequence length="79" mass="9173">MKLPDCGRHPLWIVSVEAGAWGNAFRALLQDTYGHLRDKVQLRIWCCPGGIIDYATIEHHFNVIKSREDTQSRYLWFDG</sequence>
<comment type="caution">
    <text evidence="1">The sequence shown here is derived from an EMBL/GenBank/DDBJ whole genome shotgun (WGS) entry which is preliminary data.</text>
</comment>
<dbReference type="EMBL" id="JAUUTY010000004">
    <property type="protein sequence ID" value="KAK1653821.1"/>
    <property type="molecule type" value="Genomic_DNA"/>
</dbReference>
<name>A0AAD8WES2_LOLMU</name>
<protein>
    <submittedName>
        <fullName evidence="1">Uncharacterized protein</fullName>
    </submittedName>
</protein>
<organism evidence="1 2">
    <name type="scientific">Lolium multiflorum</name>
    <name type="common">Italian ryegrass</name>
    <name type="synonym">Lolium perenne subsp. multiflorum</name>
    <dbReference type="NCBI Taxonomy" id="4521"/>
    <lineage>
        <taxon>Eukaryota</taxon>
        <taxon>Viridiplantae</taxon>
        <taxon>Streptophyta</taxon>
        <taxon>Embryophyta</taxon>
        <taxon>Tracheophyta</taxon>
        <taxon>Spermatophyta</taxon>
        <taxon>Magnoliopsida</taxon>
        <taxon>Liliopsida</taxon>
        <taxon>Poales</taxon>
        <taxon>Poaceae</taxon>
        <taxon>BOP clade</taxon>
        <taxon>Pooideae</taxon>
        <taxon>Poodae</taxon>
        <taxon>Poeae</taxon>
        <taxon>Poeae Chloroplast Group 2 (Poeae type)</taxon>
        <taxon>Loliodinae</taxon>
        <taxon>Loliinae</taxon>
        <taxon>Lolium</taxon>
    </lineage>
</organism>
<evidence type="ECO:0000313" key="1">
    <source>
        <dbReference type="EMBL" id="KAK1653821.1"/>
    </source>
</evidence>